<evidence type="ECO:0000313" key="3">
    <source>
        <dbReference type="Proteomes" id="UP000275267"/>
    </source>
</evidence>
<protein>
    <submittedName>
        <fullName evidence="2">Uncharacterized protein</fullName>
    </submittedName>
</protein>
<accession>A0A3L6RDP2</accession>
<name>A0A3L6RDP2_PANMI</name>
<comment type="caution">
    <text evidence="2">The sequence shown here is derived from an EMBL/GenBank/DDBJ whole genome shotgun (WGS) entry which is preliminary data.</text>
</comment>
<feature type="compositionally biased region" description="Polar residues" evidence="1">
    <location>
        <begin position="72"/>
        <end position="81"/>
    </location>
</feature>
<dbReference type="Proteomes" id="UP000275267">
    <property type="component" value="Unassembled WGS sequence"/>
</dbReference>
<dbReference type="EMBL" id="PQIB02000009">
    <property type="protein sequence ID" value="RLN00025.1"/>
    <property type="molecule type" value="Genomic_DNA"/>
</dbReference>
<dbReference type="AlphaFoldDB" id="A0A3L6RDP2"/>
<evidence type="ECO:0000313" key="2">
    <source>
        <dbReference type="EMBL" id="RLN00025.1"/>
    </source>
</evidence>
<gene>
    <name evidence="2" type="ORF">C2845_PM06G31360</name>
</gene>
<organism evidence="2 3">
    <name type="scientific">Panicum miliaceum</name>
    <name type="common">Proso millet</name>
    <name type="synonym">Broomcorn millet</name>
    <dbReference type="NCBI Taxonomy" id="4540"/>
    <lineage>
        <taxon>Eukaryota</taxon>
        <taxon>Viridiplantae</taxon>
        <taxon>Streptophyta</taxon>
        <taxon>Embryophyta</taxon>
        <taxon>Tracheophyta</taxon>
        <taxon>Spermatophyta</taxon>
        <taxon>Magnoliopsida</taxon>
        <taxon>Liliopsida</taxon>
        <taxon>Poales</taxon>
        <taxon>Poaceae</taxon>
        <taxon>PACMAD clade</taxon>
        <taxon>Panicoideae</taxon>
        <taxon>Panicodae</taxon>
        <taxon>Paniceae</taxon>
        <taxon>Panicinae</taxon>
        <taxon>Panicum</taxon>
        <taxon>Panicum sect. Panicum</taxon>
    </lineage>
</organism>
<keyword evidence="3" id="KW-1185">Reference proteome</keyword>
<feature type="region of interest" description="Disordered" evidence="1">
    <location>
        <begin position="1"/>
        <end position="81"/>
    </location>
</feature>
<sequence length="106" mass="11432">MASTWKCSSEIEGDIKSKIRRNRAQGRPEEDGDGTDIGEGGPRRVFCCRLPSASSGGPPASGIISGRPSCGHGSSDTHGSLQDTWSLLSRTTHEDEPVQWQEVHKQ</sequence>
<proteinExistence type="predicted"/>
<feature type="compositionally biased region" description="Low complexity" evidence="1">
    <location>
        <begin position="51"/>
        <end position="69"/>
    </location>
</feature>
<reference evidence="3" key="1">
    <citation type="journal article" date="2019" name="Nat. Commun.">
        <title>The genome of broomcorn millet.</title>
        <authorList>
            <person name="Zou C."/>
            <person name="Miki D."/>
            <person name="Li D."/>
            <person name="Tang Q."/>
            <person name="Xiao L."/>
            <person name="Rajput S."/>
            <person name="Deng P."/>
            <person name="Jia W."/>
            <person name="Huang R."/>
            <person name="Zhang M."/>
            <person name="Sun Y."/>
            <person name="Hu J."/>
            <person name="Fu X."/>
            <person name="Schnable P.S."/>
            <person name="Li F."/>
            <person name="Zhang H."/>
            <person name="Feng B."/>
            <person name="Zhu X."/>
            <person name="Liu R."/>
            <person name="Schnable J.C."/>
            <person name="Zhu J.-K."/>
            <person name="Zhang H."/>
        </authorList>
    </citation>
    <scope>NUCLEOTIDE SEQUENCE [LARGE SCALE GENOMIC DNA]</scope>
</reference>
<evidence type="ECO:0000256" key="1">
    <source>
        <dbReference type="SAM" id="MobiDB-lite"/>
    </source>
</evidence>